<sequence length="129" mass="14003">MAIVVRLSVIKFLELLLAVACLGLMYKNGLTGDLPTDFVSIGAYVGFIIILVGGFSGHLLSSPITRRIDVFYCLVGCAMFIASGALLIKAYENRWKSESRDYGLATGALAIVNGVVFMIDSLLTWRGDY</sequence>
<keyword evidence="2" id="KW-1185">Reference proteome</keyword>
<evidence type="ECO:0000256" key="1">
    <source>
        <dbReference type="SAM" id="Phobius"/>
    </source>
</evidence>
<feature type="transmembrane region" description="Helical" evidence="1">
    <location>
        <begin position="71"/>
        <end position="91"/>
    </location>
</feature>
<dbReference type="InterPro" id="IPR038976">
    <property type="entry name" value="Ssk"/>
</dbReference>
<protein>
    <submittedName>
        <fullName evidence="3">Uncharacterized protein LOC108569777</fullName>
    </submittedName>
</protein>
<name>A0ABM1NJF0_NICVS</name>
<feature type="transmembrane region" description="Helical" evidence="1">
    <location>
        <begin position="7"/>
        <end position="26"/>
    </location>
</feature>
<accession>A0ABM1NJF0</accession>
<keyword evidence="1" id="KW-1133">Transmembrane helix</keyword>
<keyword evidence="1" id="KW-0812">Transmembrane</keyword>
<dbReference type="PANTHER" id="PTHR36692">
    <property type="entry name" value="PROTEIN SNAKESKIN"/>
    <property type="match status" value="1"/>
</dbReference>
<dbReference type="Proteomes" id="UP000695000">
    <property type="component" value="Unplaced"/>
</dbReference>
<dbReference type="GeneID" id="108569777"/>
<reference evidence="3" key="1">
    <citation type="submission" date="2025-08" db="UniProtKB">
        <authorList>
            <consortium name="RefSeq"/>
        </authorList>
    </citation>
    <scope>IDENTIFICATION</scope>
    <source>
        <tissue evidence="3">Whole Larva</tissue>
    </source>
</reference>
<gene>
    <name evidence="3" type="primary">LOC108569777</name>
</gene>
<organism evidence="2 3">
    <name type="scientific">Nicrophorus vespilloides</name>
    <name type="common">Boreal carrion beetle</name>
    <dbReference type="NCBI Taxonomy" id="110193"/>
    <lineage>
        <taxon>Eukaryota</taxon>
        <taxon>Metazoa</taxon>
        <taxon>Ecdysozoa</taxon>
        <taxon>Arthropoda</taxon>
        <taxon>Hexapoda</taxon>
        <taxon>Insecta</taxon>
        <taxon>Pterygota</taxon>
        <taxon>Neoptera</taxon>
        <taxon>Endopterygota</taxon>
        <taxon>Coleoptera</taxon>
        <taxon>Polyphaga</taxon>
        <taxon>Staphyliniformia</taxon>
        <taxon>Silphidae</taxon>
        <taxon>Nicrophorinae</taxon>
        <taxon>Nicrophorus</taxon>
    </lineage>
</organism>
<dbReference type="RefSeq" id="XP_017786950.1">
    <property type="nucleotide sequence ID" value="XM_017931461.1"/>
</dbReference>
<feature type="transmembrane region" description="Helical" evidence="1">
    <location>
        <begin position="103"/>
        <end position="123"/>
    </location>
</feature>
<dbReference type="PANTHER" id="PTHR36692:SF2">
    <property type="entry name" value="GEO12064P1"/>
    <property type="match status" value="1"/>
</dbReference>
<keyword evidence="1" id="KW-0472">Membrane</keyword>
<proteinExistence type="predicted"/>
<feature type="transmembrane region" description="Helical" evidence="1">
    <location>
        <begin position="38"/>
        <end position="59"/>
    </location>
</feature>
<evidence type="ECO:0000313" key="2">
    <source>
        <dbReference type="Proteomes" id="UP000695000"/>
    </source>
</evidence>
<evidence type="ECO:0000313" key="3">
    <source>
        <dbReference type="RefSeq" id="XP_017786950.1"/>
    </source>
</evidence>